<dbReference type="SUPFAM" id="SSF52833">
    <property type="entry name" value="Thioredoxin-like"/>
    <property type="match status" value="1"/>
</dbReference>
<dbReference type="PANTHER" id="PTHR36057">
    <property type="match status" value="1"/>
</dbReference>
<keyword evidence="3" id="KW-1185">Reference proteome</keyword>
<dbReference type="OrthoDB" id="9808254at2"/>
<dbReference type="InterPro" id="IPR010634">
    <property type="entry name" value="DUF1223"/>
</dbReference>
<evidence type="ECO:0000313" key="2">
    <source>
        <dbReference type="EMBL" id="SLN14796.1"/>
    </source>
</evidence>
<accession>A0A1Y5RDW2</accession>
<dbReference type="Proteomes" id="UP000193200">
    <property type="component" value="Unassembled WGS sequence"/>
</dbReference>
<feature type="signal peptide" evidence="1">
    <location>
        <begin position="1"/>
        <end position="26"/>
    </location>
</feature>
<proteinExistence type="predicted"/>
<sequence>MIRHLSLLCMTVALVAGAALARPALAADVVLKPVTVLELFTSQGCSSCPPADALLNDLATRDGVLGLSFHVDYWDYIGWKDTFALAETTARQRAYGAALGASYVYTPQVVVGGRAHEVGSNRAGIERLIASDSDRTQSLGITARIEDGVLVLSLPPHEGGAWLWQVDIDRNHEVAIQRGENSGRTVRYHNVVRNLNRIAAWDGSAREYRLDLDAIRRKGRDGCAILVQQDGYGPIIGALEIAFDASGS</sequence>
<dbReference type="RefSeq" id="WP_085881645.1">
    <property type="nucleotide sequence ID" value="NZ_FWFR01000001.1"/>
</dbReference>
<organism evidence="2 3">
    <name type="scientific">Oceanibacterium hippocampi</name>
    <dbReference type="NCBI Taxonomy" id="745714"/>
    <lineage>
        <taxon>Bacteria</taxon>
        <taxon>Pseudomonadati</taxon>
        <taxon>Pseudomonadota</taxon>
        <taxon>Alphaproteobacteria</taxon>
        <taxon>Sneathiellales</taxon>
        <taxon>Sneathiellaceae</taxon>
        <taxon>Oceanibacterium</taxon>
    </lineage>
</organism>
<dbReference type="Pfam" id="PF06764">
    <property type="entry name" value="DUF1223"/>
    <property type="match status" value="1"/>
</dbReference>
<evidence type="ECO:0000256" key="1">
    <source>
        <dbReference type="SAM" id="SignalP"/>
    </source>
</evidence>
<dbReference type="InterPro" id="IPR036249">
    <property type="entry name" value="Thioredoxin-like_sf"/>
</dbReference>
<dbReference type="AlphaFoldDB" id="A0A1Y5RDW2"/>
<dbReference type="EMBL" id="FWFR01000001">
    <property type="protein sequence ID" value="SLN14796.1"/>
    <property type="molecule type" value="Genomic_DNA"/>
</dbReference>
<dbReference type="PANTHER" id="PTHR36057:SF1">
    <property type="entry name" value="LIPOPROTEIN LIPID ATTACHMENT SITE-LIKE PROTEIN, PUTATIVE (DUF1223)-RELATED"/>
    <property type="match status" value="1"/>
</dbReference>
<feature type="chain" id="PRO_5012576817" description="DUF1223 domain-containing protein" evidence="1">
    <location>
        <begin position="27"/>
        <end position="248"/>
    </location>
</feature>
<keyword evidence="1" id="KW-0732">Signal</keyword>
<dbReference type="InParanoid" id="A0A1Y5RDW2"/>
<evidence type="ECO:0008006" key="4">
    <source>
        <dbReference type="Google" id="ProtNLM"/>
    </source>
</evidence>
<reference evidence="2 3" key="1">
    <citation type="submission" date="2017-03" db="EMBL/GenBank/DDBJ databases">
        <authorList>
            <person name="Afonso C.L."/>
            <person name="Miller P.J."/>
            <person name="Scott M.A."/>
            <person name="Spackman E."/>
            <person name="Goraichik I."/>
            <person name="Dimitrov K.M."/>
            <person name="Suarez D.L."/>
            <person name="Swayne D.E."/>
        </authorList>
    </citation>
    <scope>NUCLEOTIDE SEQUENCE [LARGE SCALE GENOMIC DNA]</scope>
    <source>
        <strain evidence="2 3">CECT 7691</strain>
    </source>
</reference>
<gene>
    <name evidence="2" type="ORF">OCH7691_00288</name>
</gene>
<name>A0A1Y5RDW2_9PROT</name>
<evidence type="ECO:0000313" key="3">
    <source>
        <dbReference type="Proteomes" id="UP000193200"/>
    </source>
</evidence>
<protein>
    <recommendedName>
        <fullName evidence="4">DUF1223 domain-containing protein</fullName>
    </recommendedName>
</protein>